<accession>A0A512MCV8</accession>
<sequence length="597" mass="61547">MKTKLILSSIVGWAIVSPLSAATVEAVKGGASAKAAQALPPGSSFATKKSSQSQIRLDKGFVRLGSNSQFQVGKDDQVNLKQGVMMVGSDGARKRGTVKVTAPGYNFQVQGTALIAYQPGSYIKITVLEGRIRVALQSLLGEFETLEAGQMLVINPADKRLPDPVEVDLNRLVTTSVLTAGGALGPAPTDPFIQASASGQGGEVNDGMVTRTPFSLRGASPEVTVFQLVNDLDDPNAIVGEKNYLPPGGDTTSLSNVTITRQGAKTRTMRVNMRSRLENDGSTTLPTISGNVTVAPDVYGGSPQKLNINADDTLLILPGANVSTPANTALEIEGRALDIQNATLKAGNGTQASEGLSLGAFGSDSTREFDIGVKGSTLEAGTVEARGALGGGNQRIGIDSSTVTAPKGITLGTSTAPTTITVRNSSQIAALAGSIKFDSGGRAILVDNSTLMANATTGQIVLDAGETGDVLTLRNSNLNADVIKARGHSASGDAVIVDGGSFVARTVLKFYAAGASMLRFRGNVVIDSPRSIFSARAVQVDLGGTVTSTGIVDIFVNPGQDNFNKPGFGTITTRTNTIPGGTAPNVLPYNSPDKPGF</sequence>
<feature type="signal peptide" evidence="2">
    <location>
        <begin position="1"/>
        <end position="21"/>
    </location>
</feature>
<dbReference type="InterPro" id="IPR006860">
    <property type="entry name" value="FecR"/>
</dbReference>
<evidence type="ECO:0000259" key="3">
    <source>
        <dbReference type="Pfam" id="PF04773"/>
    </source>
</evidence>
<dbReference type="RefSeq" id="WP_146852653.1">
    <property type="nucleotide sequence ID" value="NZ_BKAG01000032.1"/>
</dbReference>
<feature type="chain" id="PRO_5021774890" description="FecR protein domain-containing protein" evidence="2">
    <location>
        <begin position="22"/>
        <end position="597"/>
    </location>
</feature>
<dbReference type="EMBL" id="BKAG01000032">
    <property type="protein sequence ID" value="GEP44574.1"/>
    <property type="molecule type" value="Genomic_DNA"/>
</dbReference>
<evidence type="ECO:0000313" key="4">
    <source>
        <dbReference type="EMBL" id="GEP44574.1"/>
    </source>
</evidence>
<evidence type="ECO:0000313" key="5">
    <source>
        <dbReference type="Proteomes" id="UP000321577"/>
    </source>
</evidence>
<gene>
    <name evidence="4" type="ORF">BGE01nite_38650</name>
</gene>
<reference evidence="4 5" key="1">
    <citation type="submission" date="2019-07" db="EMBL/GenBank/DDBJ databases">
        <title>Whole genome shotgun sequence of Brevifollis gellanilyticus NBRC 108608.</title>
        <authorList>
            <person name="Hosoyama A."/>
            <person name="Uohara A."/>
            <person name="Ohji S."/>
            <person name="Ichikawa N."/>
        </authorList>
    </citation>
    <scope>NUCLEOTIDE SEQUENCE [LARGE SCALE GENOMIC DNA]</scope>
    <source>
        <strain evidence="4 5">NBRC 108608</strain>
    </source>
</reference>
<name>A0A512MCV8_9BACT</name>
<dbReference type="Proteomes" id="UP000321577">
    <property type="component" value="Unassembled WGS sequence"/>
</dbReference>
<feature type="region of interest" description="Disordered" evidence="1">
    <location>
        <begin position="577"/>
        <end position="597"/>
    </location>
</feature>
<protein>
    <recommendedName>
        <fullName evidence="3">FecR protein domain-containing protein</fullName>
    </recommendedName>
</protein>
<dbReference type="OrthoDB" id="9863706at2"/>
<proteinExistence type="predicted"/>
<dbReference type="Gene3D" id="2.60.120.1440">
    <property type="match status" value="1"/>
</dbReference>
<dbReference type="Pfam" id="PF04773">
    <property type="entry name" value="FecR"/>
    <property type="match status" value="1"/>
</dbReference>
<dbReference type="AlphaFoldDB" id="A0A512MCV8"/>
<organism evidence="4 5">
    <name type="scientific">Brevifollis gellanilyticus</name>
    <dbReference type="NCBI Taxonomy" id="748831"/>
    <lineage>
        <taxon>Bacteria</taxon>
        <taxon>Pseudomonadati</taxon>
        <taxon>Verrucomicrobiota</taxon>
        <taxon>Verrucomicrobiia</taxon>
        <taxon>Verrucomicrobiales</taxon>
        <taxon>Verrucomicrobiaceae</taxon>
    </lineage>
</organism>
<keyword evidence="2" id="KW-0732">Signal</keyword>
<evidence type="ECO:0000256" key="2">
    <source>
        <dbReference type="SAM" id="SignalP"/>
    </source>
</evidence>
<comment type="caution">
    <text evidence="4">The sequence shown here is derived from an EMBL/GenBank/DDBJ whole genome shotgun (WGS) entry which is preliminary data.</text>
</comment>
<keyword evidence="5" id="KW-1185">Reference proteome</keyword>
<feature type="domain" description="FecR protein" evidence="3">
    <location>
        <begin position="46"/>
        <end position="132"/>
    </location>
</feature>
<evidence type="ECO:0000256" key="1">
    <source>
        <dbReference type="SAM" id="MobiDB-lite"/>
    </source>
</evidence>